<dbReference type="InterPro" id="IPR012340">
    <property type="entry name" value="NA-bd_OB-fold"/>
</dbReference>
<comment type="subunit">
    <text evidence="2">Homotetramer.</text>
</comment>
<dbReference type="HAMAP" id="MF_00984">
    <property type="entry name" value="SSB"/>
    <property type="match status" value="1"/>
</dbReference>
<sequence>MSFFNRIILIGRLVRDPEERYTLSGTPVTTFTIAVDRVPRKNAPDDAQTTDFFRVVTFGRLAEFARTYLTKGRLILVEGEMRMRRWETQTGEKRVSPEVVANVVRFMDRKPVEMPSEDIEEKLEIPEEDFTDDTFSEDEPPF</sequence>
<dbReference type="GO" id="GO:0006260">
    <property type="term" value="P:DNA replication"/>
    <property type="evidence" value="ECO:0007669"/>
    <property type="project" value="InterPro"/>
</dbReference>
<keyword evidence="6" id="KW-1185">Reference proteome</keyword>
<evidence type="ECO:0000256" key="2">
    <source>
        <dbReference type="HAMAP-Rule" id="MF_00984"/>
    </source>
</evidence>
<dbReference type="GO" id="GO:0009295">
    <property type="term" value="C:nucleoid"/>
    <property type="evidence" value="ECO:0007669"/>
    <property type="project" value="TreeGrafter"/>
</dbReference>
<dbReference type="Proteomes" id="UP000000445">
    <property type="component" value="Chromosome"/>
</dbReference>
<dbReference type="Pfam" id="PF00436">
    <property type="entry name" value="SSB"/>
    <property type="match status" value="1"/>
</dbReference>
<dbReference type="RefSeq" id="WP_012644944.1">
    <property type="nucleotide sequence ID" value="NC_011978.1"/>
</dbReference>
<gene>
    <name evidence="5" type="ordered locus">CTN_0058</name>
</gene>
<dbReference type="InterPro" id="IPR011344">
    <property type="entry name" value="ssDNA-bd"/>
</dbReference>
<keyword evidence="1 2" id="KW-0238">DNA-binding</keyword>
<dbReference type="PANTHER" id="PTHR10302">
    <property type="entry name" value="SINGLE-STRANDED DNA-BINDING PROTEIN"/>
    <property type="match status" value="1"/>
</dbReference>
<dbReference type="HOGENOM" id="CLU_078758_6_0_0"/>
<dbReference type="InterPro" id="IPR000424">
    <property type="entry name" value="Primosome_PriB/ssb"/>
</dbReference>
<dbReference type="GO" id="GO:0003697">
    <property type="term" value="F:single-stranded DNA binding"/>
    <property type="evidence" value="ECO:0007669"/>
    <property type="project" value="UniProtKB-UniRule"/>
</dbReference>
<dbReference type="PROSITE" id="PS50935">
    <property type="entry name" value="SSB"/>
    <property type="match status" value="1"/>
</dbReference>
<dbReference type="AlphaFoldDB" id="B9KB38"/>
<comment type="caution">
    <text evidence="2">Lacks conserved residue(s) required for the propagation of feature annotation.</text>
</comment>
<accession>B9KB38</accession>
<dbReference type="CDD" id="cd04496">
    <property type="entry name" value="SSB_OBF"/>
    <property type="match status" value="1"/>
</dbReference>
<proteinExistence type="inferred from homology"/>
<dbReference type="NCBIfam" id="TIGR00621">
    <property type="entry name" value="ssb"/>
    <property type="match status" value="1"/>
</dbReference>
<dbReference type="KEGG" id="tna:CTN_0058"/>
<evidence type="ECO:0000313" key="5">
    <source>
        <dbReference type="EMBL" id="ACM22234.1"/>
    </source>
</evidence>
<organism evidence="5 6">
    <name type="scientific">Thermotoga neapolitana (strain ATCC 49049 / DSM 4359 / NBRC 107923 / NS-E)</name>
    <dbReference type="NCBI Taxonomy" id="309803"/>
    <lineage>
        <taxon>Bacteria</taxon>
        <taxon>Thermotogati</taxon>
        <taxon>Thermotogota</taxon>
        <taxon>Thermotogae</taxon>
        <taxon>Thermotogales</taxon>
        <taxon>Thermotogaceae</taxon>
        <taxon>Thermotoga</taxon>
    </lineage>
</organism>
<reference evidence="5 6" key="1">
    <citation type="journal article" date="2009" name="Biosci. Biotechnol. Biochem.">
        <title>WeGAS: a web-based microbial genome annotation system.</title>
        <authorList>
            <person name="Lee D."/>
            <person name="Seo H."/>
            <person name="Park C."/>
            <person name="Park K."/>
        </authorList>
    </citation>
    <scope>NUCLEOTIDE SEQUENCE [LARGE SCALE GENOMIC DNA]</scope>
    <source>
        <strain evidence="6">ATCC 49049 / DSM 4359 / NBRC 107923 / NS-E</strain>
    </source>
</reference>
<dbReference type="EMBL" id="CP000916">
    <property type="protein sequence ID" value="ACM22234.1"/>
    <property type="molecule type" value="Genomic_DNA"/>
</dbReference>
<dbReference type="eggNOG" id="COG0629">
    <property type="taxonomic scope" value="Bacteria"/>
</dbReference>
<dbReference type="STRING" id="309803.CTN_0058"/>
<evidence type="ECO:0000256" key="4">
    <source>
        <dbReference type="SAM" id="MobiDB-lite"/>
    </source>
</evidence>
<protein>
    <recommendedName>
        <fullName evidence="2 3">Single-stranded DNA-binding protein</fullName>
        <shortName evidence="2">SSB</shortName>
    </recommendedName>
</protein>
<dbReference type="SUPFAM" id="SSF50249">
    <property type="entry name" value="Nucleic acid-binding proteins"/>
    <property type="match status" value="1"/>
</dbReference>
<dbReference type="PANTHER" id="PTHR10302:SF27">
    <property type="entry name" value="SINGLE-STRANDED DNA-BINDING PROTEIN"/>
    <property type="match status" value="1"/>
</dbReference>
<evidence type="ECO:0000256" key="1">
    <source>
        <dbReference type="ARBA" id="ARBA00023125"/>
    </source>
</evidence>
<feature type="region of interest" description="Disordered" evidence="4">
    <location>
        <begin position="115"/>
        <end position="142"/>
    </location>
</feature>
<name>B9KB38_THENN</name>
<evidence type="ECO:0000256" key="3">
    <source>
        <dbReference type="RuleBase" id="RU000524"/>
    </source>
</evidence>
<evidence type="ECO:0000313" key="6">
    <source>
        <dbReference type="Proteomes" id="UP000000445"/>
    </source>
</evidence>
<dbReference type="Gene3D" id="2.40.50.140">
    <property type="entry name" value="Nucleic acid-binding proteins"/>
    <property type="match status" value="1"/>
</dbReference>